<evidence type="ECO:0000313" key="4">
    <source>
        <dbReference type="Proteomes" id="UP000002033"/>
    </source>
</evidence>
<name>D8JUE8_HYPDA</name>
<organism evidence="3 4">
    <name type="scientific">Hyphomicrobium denitrificans (strain ATCC 51888 / DSM 1869 / NCIMB 11706 / TK 0415)</name>
    <dbReference type="NCBI Taxonomy" id="582899"/>
    <lineage>
        <taxon>Bacteria</taxon>
        <taxon>Pseudomonadati</taxon>
        <taxon>Pseudomonadota</taxon>
        <taxon>Alphaproteobacteria</taxon>
        <taxon>Hyphomicrobiales</taxon>
        <taxon>Hyphomicrobiaceae</taxon>
        <taxon>Hyphomicrobium</taxon>
    </lineage>
</organism>
<dbReference type="GO" id="GO:0015288">
    <property type="term" value="F:porin activity"/>
    <property type="evidence" value="ECO:0007669"/>
    <property type="project" value="InterPro"/>
</dbReference>
<accession>D8JUE8</accession>
<gene>
    <name evidence="3" type="ordered locus">Hden_0924</name>
</gene>
<keyword evidence="1" id="KW-0732">Signal</keyword>
<dbReference type="InterPro" id="IPR033900">
    <property type="entry name" value="Gram_neg_porin_domain"/>
</dbReference>
<dbReference type="Proteomes" id="UP000002033">
    <property type="component" value="Chromosome"/>
</dbReference>
<feature type="signal peptide" evidence="1">
    <location>
        <begin position="1"/>
        <end position="28"/>
    </location>
</feature>
<dbReference type="HOGENOM" id="CLU_037013_0_0_5"/>
<evidence type="ECO:0000256" key="1">
    <source>
        <dbReference type="SAM" id="SignalP"/>
    </source>
</evidence>
<dbReference type="Pfam" id="PF13609">
    <property type="entry name" value="Porin_4"/>
    <property type="match status" value="1"/>
</dbReference>
<dbReference type="SUPFAM" id="SSF56935">
    <property type="entry name" value="Porins"/>
    <property type="match status" value="1"/>
</dbReference>
<keyword evidence="4" id="KW-1185">Reference proteome</keyword>
<sequence length="439" mass="46879" precursor="true">MAQFSFRRIIPSAFAVLAAASMSAGASAADLGGNCCADLEERIAELEATTARKDNRKVSLTVSGYVAQEVTWWDDGGESNVYLHGLGPTQASHVKFTGEAKISPGWTAGYAIRIQNLSDNPFGRNASTGVAMNQFNSEYNQGLNVQMSYWYLQSKDLGKVSIGRQANAAKSAAMFTDQSGTQIFDNYTFLSGFPQFIIRSGGNLTPANLTWGQLGFCYSQGTPLGGDCDGLVMNAVRYDSPVFAGFSASASWAEDDDWEIAARYSGQLNGFKVSLGVGYSVNTSENIAVPLPAGSKKDSNFFQAGGYVEHMATGLFVHGAYGREDNSNTLLPGSVTPPDSNHWYVKSGIRKKWTPLGATIVYGDFAEYNDQLGPGALALGATSSTLHRYGGGIAQEIDAAAMTVYLKYQRYDADVEGLSPTVGKLDSADFVSTGALINF</sequence>
<dbReference type="Gene3D" id="2.40.160.10">
    <property type="entry name" value="Porin"/>
    <property type="match status" value="1"/>
</dbReference>
<evidence type="ECO:0000313" key="3">
    <source>
        <dbReference type="EMBL" id="ADJ22738.1"/>
    </source>
</evidence>
<dbReference type="STRING" id="582899.Hden_0924"/>
<feature type="domain" description="Porin" evidence="2">
    <location>
        <begin position="15"/>
        <end position="413"/>
    </location>
</feature>
<proteinExistence type="predicted"/>
<evidence type="ECO:0000259" key="2">
    <source>
        <dbReference type="Pfam" id="PF13609"/>
    </source>
</evidence>
<dbReference type="RefSeq" id="WP_013214953.1">
    <property type="nucleotide sequence ID" value="NC_014313.1"/>
</dbReference>
<protein>
    <recommendedName>
        <fullName evidence="2">Porin domain-containing protein</fullName>
    </recommendedName>
</protein>
<dbReference type="KEGG" id="hdn:Hden_0924"/>
<dbReference type="EMBL" id="CP002083">
    <property type="protein sequence ID" value="ADJ22738.1"/>
    <property type="molecule type" value="Genomic_DNA"/>
</dbReference>
<dbReference type="GO" id="GO:0016020">
    <property type="term" value="C:membrane"/>
    <property type="evidence" value="ECO:0007669"/>
    <property type="project" value="InterPro"/>
</dbReference>
<feature type="chain" id="PRO_5003116191" description="Porin domain-containing protein" evidence="1">
    <location>
        <begin position="29"/>
        <end position="439"/>
    </location>
</feature>
<dbReference type="OrthoDB" id="974738at2"/>
<dbReference type="InterPro" id="IPR023614">
    <property type="entry name" value="Porin_dom_sf"/>
</dbReference>
<reference evidence="4" key="1">
    <citation type="journal article" date="2011" name="J. Bacteriol.">
        <title>Genome sequences of eight morphologically diverse alphaproteobacteria.</title>
        <authorList>
            <consortium name="US DOE Joint Genome Institute"/>
            <person name="Brown P.J."/>
            <person name="Kysela D.T."/>
            <person name="Buechlein A."/>
            <person name="Hemmerich C."/>
            <person name="Brun Y.V."/>
        </authorList>
    </citation>
    <scope>NUCLEOTIDE SEQUENCE [LARGE SCALE GENOMIC DNA]</scope>
    <source>
        <strain evidence="4">ATCC 51888 / DSM 1869 / NCIB 11706 / TK 0415</strain>
    </source>
</reference>
<dbReference type="AlphaFoldDB" id="D8JUE8"/>
<dbReference type="eggNOG" id="COG3203">
    <property type="taxonomic scope" value="Bacteria"/>
</dbReference>